<keyword evidence="3" id="KW-1185">Reference proteome</keyword>
<protein>
    <submittedName>
        <fullName evidence="2">DUF2959 domain-containing protein</fullName>
    </submittedName>
</protein>
<reference evidence="3" key="1">
    <citation type="journal article" date="2019" name="Int. J. Syst. Evol. Microbiol.">
        <title>The Global Catalogue of Microorganisms (GCM) 10K type strain sequencing project: providing services to taxonomists for standard genome sequencing and annotation.</title>
        <authorList>
            <consortium name="The Broad Institute Genomics Platform"/>
            <consortium name="The Broad Institute Genome Sequencing Center for Infectious Disease"/>
            <person name="Wu L."/>
            <person name="Ma J."/>
        </authorList>
    </citation>
    <scope>NUCLEOTIDE SEQUENCE [LARGE SCALE GENOMIC DNA]</scope>
    <source>
        <strain evidence="3">JCM 17555</strain>
    </source>
</reference>
<dbReference type="EMBL" id="BAABBO010000011">
    <property type="protein sequence ID" value="GAA3967027.1"/>
    <property type="molecule type" value="Genomic_DNA"/>
</dbReference>
<evidence type="ECO:0000313" key="2">
    <source>
        <dbReference type="EMBL" id="GAA3967027.1"/>
    </source>
</evidence>
<feature type="coiled-coil region" evidence="1">
    <location>
        <begin position="151"/>
        <end position="178"/>
    </location>
</feature>
<accession>A0ABP7PLS9</accession>
<organism evidence="2 3">
    <name type="scientific">Allohahella marinimesophila</name>
    <dbReference type="NCBI Taxonomy" id="1054972"/>
    <lineage>
        <taxon>Bacteria</taxon>
        <taxon>Pseudomonadati</taxon>
        <taxon>Pseudomonadota</taxon>
        <taxon>Gammaproteobacteria</taxon>
        <taxon>Oceanospirillales</taxon>
        <taxon>Hahellaceae</taxon>
        <taxon>Allohahella</taxon>
    </lineage>
</organism>
<evidence type="ECO:0000313" key="3">
    <source>
        <dbReference type="Proteomes" id="UP001501337"/>
    </source>
</evidence>
<feature type="coiled-coil region" evidence="1">
    <location>
        <begin position="60"/>
        <end position="87"/>
    </location>
</feature>
<keyword evidence="1" id="KW-0175">Coiled coil</keyword>
<dbReference type="SUPFAM" id="SSF75708">
    <property type="entry name" value="Chemotaxis phosphatase CheZ"/>
    <property type="match status" value="1"/>
</dbReference>
<dbReference type="RefSeq" id="WP_344807038.1">
    <property type="nucleotide sequence ID" value="NZ_BAABBO010000011.1"/>
</dbReference>
<sequence length="240" mass="27005">MPTAPHGALPPMRLPTTRSPLGRAILLAAGLTVGTATLMTLQGCQSAYYSAMEKIGIPKREILKDRVENVKDSQEEAKEEFSSALEQFQALLGKQDSELQAKYDKLNDAFQDSEQAAEDVHDRIHKVEGVAEALFDEWEDELDIYSDESLKRRSSQKLKETRKEYQALLKTMKKAESRMEPVLTIFRDQVLYLKHNLNAQAIDGLKSELGRVESQVEVLIKEMNQSIAEATAFMATLETD</sequence>
<dbReference type="Pfam" id="PF11172">
    <property type="entry name" value="DUF2959"/>
    <property type="match status" value="1"/>
</dbReference>
<evidence type="ECO:0000256" key="1">
    <source>
        <dbReference type="SAM" id="Coils"/>
    </source>
</evidence>
<comment type="caution">
    <text evidence="2">The sequence shown here is derived from an EMBL/GenBank/DDBJ whole genome shotgun (WGS) entry which is preliminary data.</text>
</comment>
<proteinExistence type="predicted"/>
<dbReference type="InterPro" id="IPR021342">
    <property type="entry name" value="DUF2959"/>
</dbReference>
<gene>
    <name evidence="2" type="ORF">GCM10022278_26050</name>
</gene>
<dbReference type="Proteomes" id="UP001501337">
    <property type="component" value="Unassembled WGS sequence"/>
</dbReference>
<name>A0ABP7PLS9_9GAMM</name>